<dbReference type="GO" id="GO:0003700">
    <property type="term" value="F:DNA-binding transcription factor activity"/>
    <property type="evidence" value="ECO:0007669"/>
    <property type="project" value="TreeGrafter"/>
</dbReference>
<dbReference type="GO" id="GO:0003677">
    <property type="term" value="F:DNA binding"/>
    <property type="evidence" value="ECO:0007669"/>
    <property type="project" value="UniProtKB-KW"/>
</dbReference>
<evidence type="ECO:0000313" key="2">
    <source>
        <dbReference type="Proteomes" id="UP000180246"/>
    </source>
</evidence>
<dbReference type="SUPFAM" id="SSF46785">
    <property type="entry name" value="Winged helix' DNA-binding domain"/>
    <property type="match status" value="1"/>
</dbReference>
<dbReference type="Pfam" id="PF02082">
    <property type="entry name" value="Rrf2"/>
    <property type="match status" value="1"/>
</dbReference>
<evidence type="ECO:0000313" key="1">
    <source>
        <dbReference type="EMBL" id="OIJ41476.1"/>
    </source>
</evidence>
<gene>
    <name evidence="1" type="ORF">LO55_4173</name>
</gene>
<sequence length="137" mass="14670">MRADFRLARMLHALVHIHGRKGTTSSEELAVVLDTNPVLVRRMMGGLRDAGYVQSTAGRNGGWVLSVDPDSITMLDVYEALEEPVIFAIGANVDHPGCAQEQAINGALEVAMAQAAGALLREFSQVKLSAFMPPPNA</sequence>
<dbReference type="Gene3D" id="1.10.10.10">
    <property type="entry name" value="Winged helix-like DNA-binding domain superfamily/Winged helix DNA-binding domain"/>
    <property type="match status" value="1"/>
</dbReference>
<dbReference type="Proteomes" id="UP000180246">
    <property type="component" value="Unassembled WGS sequence"/>
</dbReference>
<dbReference type="InterPro" id="IPR036390">
    <property type="entry name" value="WH_DNA-bd_sf"/>
</dbReference>
<name>A0A1S2N8Q6_9BURK</name>
<dbReference type="GO" id="GO:0005829">
    <property type="term" value="C:cytosol"/>
    <property type="evidence" value="ECO:0007669"/>
    <property type="project" value="TreeGrafter"/>
</dbReference>
<dbReference type="AlphaFoldDB" id="A0A1S2N8Q6"/>
<comment type="caution">
    <text evidence="1">The sequence shown here is derived from an EMBL/GenBank/DDBJ whole genome shotgun (WGS) entry which is preliminary data.</text>
</comment>
<proteinExistence type="predicted"/>
<dbReference type="PANTHER" id="PTHR33221">
    <property type="entry name" value="WINGED HELIX-TURN-HELIX TRANSCRIPTIONAL REGULATOR, RRF2 FAMILY"/>
    <property type="match status" value="1"/>
</dbReference>
<dbReference type="PROSITE" id="PS51197">
    <property type="entry name" value="HTH_RRF2_2"/>
    <property type="match status" value="1"/>
</dbReference>
<organism evidence="1 2">
    <name type="scientific">Massilia timonae</name>
    <dbReference type="NCBI Taxonomy" id="47229"/>
    <lineage>
        <taxon>Bacteria</taxon>
        <taxon>Pseudomonadati</taxon>
        <taxon>Pseudomonadota</taxon>
        <taxon>Betaproteobacteria</taxon>
        <taxon>Burkholderiales</taxon>
        <taxon>Oxalobacteraceae</taxon>
        <taxon>Telluria group</taxon>
        <taxon>Massilia</taxon>
    </lineage>
</organism>
<dbReference type="RefSeq" id="WP_071362923.1">
    <property type="nucleotide sequence ID" value="NZ_DALZDZ010000015.1"/>
</dbReference>
<dbReference type="PANTHER" id="PTHR33221:SF15">
    <property type="entry name" value="HTH-TYPE TRANSCRIPTIONAL REGULATOR YWGB-RELATED"/>
    <property type="match status" value="1"/>
</dbReference>
<dbReference type="InterPro" id="IPR036388">
    <property type="entry name" value="WH-like_DNA-bd_sf"/>
</dbReference>
<reference evidence="1 2" key="1">
    <citation type="submission" date="2014-10" db="EMBL/GenBank/DDBJ databases">
        <authorList>
            <person name="Seo M.-J."/>
            <person name="Seok Y.J."/>
            <person name="Cha I.-T."/>
        </authorList>
    </citation>
    <scope>NUCLEOTIDE SEQUENCE [LARGE SCALE GENOMIC DNA]</scope>
    <source>
        <strain evidence="1 2">NEU</strain>
    </source>
</reference>
<dbReference type="EMBL" id="JRYB01000001">
    <property type="protein sequence ID" value="OIJ41476.1"/>
    <property type="molecule type" value="Genomic_DNA"/>
</dbReference>
<keyword evidence="1" id="KW-0238">DNA-binding</keyword>
<dbReference type="InterPro" id="IPR000944">
    <property type="entry name" value="Tscrpt_reg_Rrf2"/>
</dbReference>
<accession>A0A1S2N8Q6</accession>
<protein>
    <submittedName>
        <fullName evidence="1">Winged helix-turn-helix transcription repressor, HrcA DNA-binding family protein</fullName>
    </submittedName>
</protein>